<dbReference type="InterPro" id="IPR050266">
    <property type="entry name" value="AB_hydrolase_sf"/>
</dbReference>
<dbReference type="GO" id="GO:0016020">
    <property type="term" value="C:membrane"/>
    <property type="evidence" value="ECO:0007669"/>
    <property type="project" value="TreeGrafter"/>
</dbReference>
<dbReference type="Proteomes" id="UP000705823">
    <property type="component" value="Unassembled WGS sequence"/>
</dbReference>
<dbReference type="AlphaFoldDB" id="A0A8J8P5N5"/>
<dbReference type="PRINTS" id="PR00111">
    <property type="entry name" value="ABHYDROLASE"/>
</dbReference>
<dbReference type="GO" id="GO:0016787">
    <property type="term" value="F:hydrolase activity"/>
    <property type="evidence" value="ECO:0007669"/>
    <property type="project" value="UniProtKB-KW"/>
</dbReference>
<name>A0A8J8P5N5_9EURY</name>
<dbReference type="PANTHER" id="PTHR43798:SF31">
    <property type="entry name" value="AB HYDROLASE SUPERFAMILY PROTEIN YCLE"/>
    <property type="match status" value="1"/>
</dbReference>
<feature type="domain" description="AB hydrolase-1" evidence="2">
    <location>
        <begin position="44"/>
        <end position="271"/>
    </location>
</feature>
<organism evidence="3 4">
    <name type="scientific">Halonotius terrestris</name>
    <dbReference type="NCBI Taxonomy" id="2487750"/>
    <lineage>
        <taxon>Archaea</taxon>
        <taxon>Methanobacteriati</taxon>
        <taxon>Methanobacteriota</taxon>
        <taxon>Stenosarchaea group</taxon>
        <taxon>Halobacteria</taxon>
        <taxon>Halobacteriales</taxon>
        <taxon>Haloferacaceae</taxon>
        <taxon>Halonotius</taxon>
    </lineage>
</organism>
<accession>A0A8J8P5N5</accession>
<evidence type="ECO:0000313" key="4">
    <source>
        <dbReference type="Proteomes" id="UP000705823"/>
    </source>
</evidence>
<dbReference type="Gene3D" id="3.40.50.1820">
    <property type="entry name" value="alpha/beta hydrolase"/>
    <property type="match status" value="1"/>
</dbReference>
<gene>
    <name evidence="3" type="ORF">EGH24_13140</name>
</gene>
<evidence type="ECO:0000256" key="1">
    <source>
        <dbReference type="ARBA" id="ARBA00022801"/>
    </source>
</evidence>
<sequence length="310" mass="34155">MASPSFPPGYVRFDDVSETLPEPTPVPVSESVELETLHLPGPDPAIVFVHGGLGSLWNPYPQLDAFEGTHELVTYALAGNGNSTMRQEQSLSGHVADLLNLLDELGITNPIIHGHSYGTALAIEYAKRHPTAGLVLHAGGDHDLTPAWEKPLLRLFLALRLYKIPANDALIRQLAYSVGFHEETPSVVVEDFLQSNPLPHRRSAWTTVTEAFWGYDGRPDIERVDAPTLVIHGPSDGIVPIEVARGTARRIPESVFCRLQRTGHVAMIERPNAYNSLLEALIKTVREDRDLEMTVRESVDENGSEVSEVR</sequence>
<dbReference type="Pfam" id="PF00561">
    <property type="entry name" value="Abhydrolase_1"/>
    <property type="match status" value="1"/>
</dbReference>
<dbReference type="RefSeq" id="WP_142980605.1">
    <property type="nucleotide sequence ID" value="NZ_RKLU01000009.1"/>
</dbReference>
<evidence type="ECO:0000313" key="3">
    <source>
        <dbReference type="EMBL" id="TQQ78671.1"/>
    </source>
</evidence>
<dbReference type="SUPFAM" id="SSF53474">
    <property type="entry name" value="alpha/beta-Hydrolases"/>
    <property type="match status" value="1"/>
</dbReference>
<comment type="caution">
    <text evidence="3">The sequence shown here is derived from an EMBL/GenBank/DDBJ whole genome shotgun (WGS) entry which is preliminary data.</text>
</comment>
<keyword evidence="1 3" id="KW-0378">Hydrolase</keyword>
<keyword evidence="4" id="KW-1185">Reference proteome</keyword>
<dbReference type="InterPro" id="IPR000073">
    <property type="entry name" value="AB_hydrolase_1"/>
</dbReference>
<dbReference type="OrthoDB" id="312142at2157"/>
<evidence type="ECO:0000259" key="2">
    <source>
        <dbReference type="Pfam" id="PF00561"/>
    </source>
</evidence>
<reference evidence="3" key="1">
    <citation type="submission" date="2019-02" db="EMBL/GenBank/DDBJ databases">
        <title>Halonotius sp. a new haloarchaeum isolated from saline soil.</title>
        <authorList>
            <person name="Duran-Viseras A."/>
            <person name="Sanchez-Porro C."/>
            <person name="Ventosa A."/>
        </authorList>
    </citation>
    <scope>NUCLEOTIDE SEQUENCE</scope>
    <source>
        <strain evidence="3">F15B</strain>
    </source>
</reference>
<dbReference type="InterPro" id="IPR029058">
    <property type="entry name" value="AB_hydrolase_fold"/>
</dbReference>
<proteinExistence type="predicted"/>
<dbReference type="EMBL" id="RKLU01000009">
    <property type="protein sequence ID" value="TQQ78671.1"/>
    <property type="molecule type" value="Genomic_DNA"/>
</dbReference>
<dbReference type="PANTHER" id="PTHR43798">
    <property type="entry name" value="MONOACYLGLYCEROL LIPASE"/>
    <property type="match status" value="1"/>
</dbReference>
<protein>
    <submittedName>
        <fullName evidence="3">Alpha/beta hydrolase</fullName>
    </submittedName>
</protein>